<dbReference type="PANTHER" id="PTHR35123:SF2">
    <property type="entry name" value="UBIQUITIN CARBOXYL-TERMINAL HYDROLASE-LIKE PROTEIN"/>
    <property type="match status" value="1"/>
</dbReference>
<feature type="compositionally biased region" description="Polar residues" evidence="1">
    <location>
        <begin position="22"/>
        <end position="32"/>
    </location>
</feature>
<evidence type="ECO:0000313" key="2">
    <source>
        <dbReference type="EMBL" id="GMN23185.1"/>
    </source>
</evidence>
<gene>
    <name evidence="2" type="ORF">TIFTF001_000043</name>
</gene>
<reference evidence="2" key="1">
    <citation type="submission" date="2023-07" db="EMBL/GenBank/DDBJ databases">
        <title>draft genome sequence of fig (Ficus carica).</title>
        <authorList>
            <person name="Takahashi T."/>
            <person name="Nishimura K."/>
        </authorList>
    </citation>
    <scope>NUCLEOTIDE SEQUENCE</scope>
</reference>
<comment type="caution">
    <text evidence="2">The sequence shown here is derived from an EMBL/GenBank/DDBJ whole genome shotgun (WGS) entry which is preliminary data.</text>
</comment>
<dbReference type="EMBL" id="BTGU01000001">
    <property type="protein sequence ID" value="GMN23185.1"/>
    <property type="molecule type" value="Genomic_DNA"/>
</dbReference>
<evidence type="ECO:0000313" key="3">
    <source>
        <dbReference type="Proteomes" id="UP001187192"/>
    </source>
</evidence>
<feature type="region of interest" description="Disordered" evidence="1">
    <location>
        <begin position="1"/>
        <end position="33"/>
    </location>
</feature>
<dbReference type="AlphaFoldDB" id="A0AA88CM89"/>
<accession>A0AA88CM89</accession>
<dbReference type="PANTHER" id="PTHR35123">
    <property type="entry name" value="OS07G0633900 PROTEIN-RELATED"/>
    <property type="match status" value="1"/>
</dbReference>
<sequence>MGNSLGGNDYVRPNPSGESGIGSHTSDPNDPTLTYDMLRAFMEKSDFYSKECNTHLDSDLSCAKD</sequence>
<proteinExistence type="predicted"/>
<name>A0AA88CM89_FICCA</name>
<evidence type="ECO:0000256" key="1">
    <source>
        <dbReference type="SAM" id="MobiDB-lite"/>
    </source>
</evidence>
<organism evidence="2 3">
    <name type="scientific">Ficus carica</name>
    <name type="common">Common fig</name>
    <dbReference type="NCBI Taxonomy" id="3494"/>
    <lineage>
        <taxon>Eukaryota</taxon>
        <taxon>Viridiplantae</taxon>
        <taxon>Streptophyta</taxon>
        <taxon>Embryophyta</taxon>
        <taxon>Tracheophyta</taxon>
        <taxon>Spermatophyta</taxon>
        <taxon>Magnoliopsida</taxon>
        <taxon>eudicotyledons</taxon>
        <taxon>Gunneridae</taxon>
        <taxon>Pentapetalae</taxon>
        <taxon>rosids</taxon>
        <taxon>fabids</taxon>
        <taxon>Rosales</taxon>
        <taxon>Moraceae</taxon>
        <taxon>Ficeae</taxon>
        <taxon>Ficus</taxon>
    </lineage>
</organism>
<dbReference type="Proteomes" id="UP001187192">
    <property type="component" value="Unassembled WGS sequence"/>
</dbReference>
<keyword evidence="3" id="KW-1185">Reference proteome</keyword>
<protein>
    <submittedName>
        <fullName evidence="2">Uncharacterized protein</fullName>
    </submittedName>
</protein>